<reference evidence="4 5" key="1">
    <citation type="submission" date="2019-06" db="EMBL/GenBank/DDBJ databases">
        <title>Echinicola alkalisoli sp. nov. isolated from saline soil.</title>
        <authorList>
            <person name="Sun J.-Q."/>
            <person name="Xu L."/>
        </authorList>
    </citation>
    <scope>NUCLEOTIDE SEQUENCE [LARGE SCALE GENOMIC DNA]</scope>
    <source>
        <strain evidence="4 5">LN3S3</strain>
    </source>
</reference>
<feature type="domain" description="Protein FecR C-terminal" evidence="3">
    <location>
        <begin position="277"/>
        <end position="345"/>
    </location>
</feature>
<dbReference type="Proteomes" id="UP000316614">
    <property type="component" value="Chromosome"/>
</dbReference>
<dbReference type="PANTHER" id="PTHR30273:SF2">
    <property type="entry name" value="PROTEIN FECR"/>
    <property type="match status" value="1"/>
</dbReference>
<sequence>MGKKYQDIADFLEDHTFRDWVMHEGSVYRQKWEAFLADHPEMKPEVEMARTVILELSRDQMGWDKKGKASTKKAVLTRINAPSTRPKQTISPKRMSSFTWTKVAVVAILLLGVGAVAWFGQQASIPTKVAQEPEWVVRVNHAGQKSIVHLPDGSKVVLNASSTIRYRQDFGKMDRGLHLAGEAFFEVKKDTNKPFKVITGAITTTALGTSFSITAFEDSYPSIKLATGVVEINQQSKEKDGRLRLVPGEEAFMTADNVLEKRQFDPSIAFLWKDGILYFNRTPFSEVIETLERWYAVDIAVHHLPGETQPLVSGRFDNDHLDNVLTSIGYSLRFSHEIDQKKVTIDFQ</sequence>
<proteinExistence type="predicted"/>
<evidence type="ECO:0000256" key="1">
    <source>
        <dbReference type="SAM" id="Phobius"/>
    </source>
</evidence>
<dbReference type="Pfam" id="PF04773">
    <property type="entry name" value="FecR"/>
    <property type="match status" value="1"/>
</dbReference>
<name>A0A514CIH3_9BACT</name>
<dbReference type="Pfam" id="PF16344">
    <property type="entry name" value="FecR_C"/>
    <property type="match status" value="1"/>
</dbReference>
<evidence type="ECO:0000259" key="2">
    <source>
        <dbReference type="Pfam" id="PF04773"/>
    </source>
</evidence>
<dbReference type="InterPro" id="IPR032508">
    <property type="entry name" value="FecR_C"/>
</dbReference>
<organism evidence="4 5">
    <name type="scientific">Echinicola soli</name>
    <dbReference type="NCBI Taxonomy" id="2591634"/>
    <lineage>
        <taxon>Bacteria</taxon>
        <taxon>Pseudomonadati</taxon>
        <taxon>Bacteroidota</taxon>
        <taxon>Cytophagia</taxon>
        <taxon>Cytophagales</taxon>
        <taxon>Cyclobacteriaceae</taxon>
        <taxon>Echinicola</taxon>
    </lineage>
</organism>
<keyword evidence="1" id="KW-0472">Membrane</keyword>
<keyword evidence="1" id="KW-0812">Transmembrane</keyword>
<dbReference type="PANTHER" id="PTHR30273">
    <property type="entry name" value="PERIPLASMIC SIGNAL SENSOR AND SIGMA FACTOR ACTIVATOR FECR-RELATED"/>
    <property type="match status" value="1"/>
</dbReference>
<feature type="domain" description="FecR protein" evidence="2">
    <location>
        <begin position="142"/>
        <end position="230"/>
    </location>
</feature>
<gene>
    <name evidence="4" type="ORF">FKX85_11445</name>
</gene>
<keyword evidence="1" id="KW-1133">Transmembrane helix</keyword>
<dbReference type="OrthoDB" id="1099916at2"/>
<dbReference type="PIRSF" id="PIRSF018266">
    <property type="entry name" value="FecR"/>
    <property type="match status" value="1"/>
</dbReference>
<dbReference type="RefSeq" id="WP_141614860.1">
    <property type="nucleotide sequence ID" value="NZ_CP041253.1"/>
</dbReference>
<dbReference type="KEGG" id="echi:FKX85_11445"/>
<accession>A0A514CIH3</accession>
<dbReference type="GO" id="GO:0016989">
    <property type="term" value="F:sigma factor antagonist activity"/>
    <property type="evidence" value="ECO:0007669"/>
    <property type="project" value="TreeGrafter"/>
</dbReference>
<dbReference type="Gene3D" id="2.60.120.1440">
    <property type="match status" value="1"/>
</dbReference>
<dbReference type="InterPro" id="IPR012373">
    <property type="entry name" value="Ferrdict_sens_TM"/>
</dbReference>
<dbReference type="Gene3D" id="3.55.50.30">
    <property type="match status" value="1"/>
</dbReference>
<evidence type="ECO:0000313" key="5">
    <source>
        <dbReference type="Proteomes" id="UP000316614"/>
    </source>
</evidence>
<keyword evidence="5" id="KW-1185">Reference proteome</keyword>
<dbReference type="AlphaFoldDB" id="A0A514CIH3"/>
<evidence type="ECO:0000313" key="4">
    <source>
        <dbReference type="EMBL" id="QDH79618.1"/>
    </source>
</evidence>
<protein>
    <submittedName>
        <fullName evidence="4">DUF4974 domain-containing protein</fullName>
    </submittedName>
</protein>
<dbReference type="InterPro" id="IPR006860">
    <property type="entry name" value="FecR"/>
</dbReference>
<feature type="transmembrane region" description="Helical" evidence="1">
    <location>
        <begin position="103"/>
        <end position="120"/>
    </location>
</feature>
<evidence type="ECO:0000259" key="3">
    <source>
        <dbReference type="Pfam" id="PF16344"/>
    </source>
</evidence>
<dbReference type="EMBL" id="CP041253">
    <property type="protein sequence ID" value="QDH79618.1"/>
    <property type="molecule type" value="Genomic_DNA"/>
</dbReference>